<gene>
    <name evidence="6" type="ORF">GWK47_041023</name>
</gene>
<comment type="subunit">
    <text evidence="1">Self-associates forming complexes of several hundred monomers.</text>
</comment>
<evidence type="ECO:0000256" key="4">
    <source>
        <dbReference type="SAM" id="Coils"/>
    </source>
</evidence>
<dbReference type="Proteomes" id="UP000770661">
    <property type="component" value="Unassembled WGS sequence"/>
</dbReference>
<comment type="function">
    <text evidence="3">Involved in transvection phenomena (= synapsis-dependent gene expression), where the synaptic pairing of chromosomes carrying genes with which zeste interacts influences the expression of these genes. Zeste binds to DNA and stimulates transcription from a nearby promoter.</text>
</comment>
<proteinExistence type="predicted"/>
<protein>
    <recommendedName>
        <fullName evidence="2">Regulatory protein zeste</fullName>
    </recommendedName>
</protein>
<evidence type="ECO:0000259" key="5">
    <source>
        <dbReference type="PROSITE" id="PS50090"/>
    </source>
</evidence>
<accession>A0A8J5CX29</accession>
<keyword evidence="4" id="KW-0175">Coiled coil</keyword>
<name>A0A8J5CX29_CHIOP</name>
<evidence type="ECO:0000256" key="1">
    <source>
        <dbReference type="ARBA" id="ARBA00011764"/>
    </source>
</evidence>
<feature type="domain" description="Myb-like" evidence="5">
    <location>
        <begin position="17"/>
        <end position="85"/>
    </location>
</feature>
<comment type="caution">
    <text evidence="6">The sequence shown here is derived from an EMBL/GenBank/DDBJ whole genome shotgun (WGS) entry which is preliminary data.</text>
</comment>
<keyword evidence="7" id="KW-1185">Reference proteome</keyword>
<evidence type="ECO:0000256" key="3">
    <source>
        <dbReference type="ARBA" id="ARBA00025466"/>
    </source>
</evidence>
<sequence length="342" mass="39897">MSSTAKRRSSIELSTPDNKKIKAYWSQEDSLLLVKLYLENTYVFNGNLEKAKRREAWKHITWSVNECCTPLRTVEQVMKRWQKIVAKTKWKLRQQKKHASDYGSYVLIFGNKIISFLDGERPADSLDAIDVLVTEVLSMPNCSVSGIPGAKDIVDDAMEDLIREVVEAELAHQEPAEPGTAEQAHQEPEPCQLFAEPSQDLDANETAPPVDDGIIIVIEEEETCLRRERIIEEEEMRLKRERIEEEEMCLRRERIIEEEETRLRRERIEEEETCLRRESKELQVLAHRALKAQVEAARERTELAKEKIKLQSLRVSIAKEKSMMYKSKMYYNEWKIKLLMSS</sequence>
<dbReference type="InterPro" id="IPR028002">
    <property type="entry name" value="Myb_DNA-bind_5"/>
</dbReference>
<reference evidence="6" key="1">
    <citation type="submission" date="2020-07" db="EMBL/GenBank/DDBJ databases">
        <title>The High-quality genome of the commercially important snow crab, Chionoecetes opilio.</title>
        <authorList>
            <person name="Jeong J.-H."/>
            <person name="Ryu S."/>
        </authorList>
    </citation>
    <scope>NUCLEOTIDE SEQUENCE</scope>
    <source>
        <strain evidence="6">MADBK_172401_WGS</strain>
        <tissue evidence="6">Digestive gland</tissue>
    </source>
</reference>
<dbReference type="PROSITE" id="PS50090">
    <property type="entry name" value="MYB_LIKE"/>
    <property type="match status" value="1"/>
</dbReference>
<feature type="coiled-coil region" evidence="4">
    <location>
        <begin position="233"/>
        <end position="311"/>
    </location>
</feature>
<evidence type="ECO:0000313" key="7">
    <source>
        <dbReference type="Proteomes" id="UP000770661"/>
    </source>
</evidence>
<dbReference type="AlphaFoldDB" id="A0A8J5CX29"/>
<evidence type="ECO:0000256" key="2">
    <source>
        <dbReference type="ARBA" id="ARBA00016807"/>
    </source>
</evidence>
<organism evidence="6 7">
    <name type="scientific">Chionoecetes opilio</name>
    <name type="common">Atlantic snow crab</name>
    <name type="synonym">Cancer opilio</name>
    <dbReference type="NCBI Taxonomy" id="41210"/>
    <lineage>
        <taxon>Eukaryota</taxon>
        <taxon>Metazoa</taxon>
        <taxon>Ecdysozoa</taxon>
        <taxon>Arthropoda</taxon>
        <taxon>Crustacea</taxon>
        <taxon>Multicrustacea</taxon>
        <taxon>Malacostraca</taxon>
        <taxon>Eumalacostraca</taxon>
        <taxon>Eucarida</taxon>
        <taxon>Decapoda</taxon>
        <taxon>Pleocyemata</taxon>
        <taxon>Brachyura</taxon>
        <taxon>Eubrachyura</taxon>
        <taxon>Majoidea</taxon>
        <taxon>Majidae</taxon>
        <taxon>Chionoecetes</taxon>
    </lineage>
</organism>
<dbReference type="InterPro" id="IPR001005">
    <property type="entry name" value="SANT/Myb"/>
</dbReference>
<dbReference type="Pfam" id="PF13873">
    <property type="entry name" value="Myb_DNA-bind_5"/>
    <property type="match status" value="1"/>
</dbReference>
<evidence type="ECO:0000313" key="6">
    <source>
        <dbReference type="EMBL" id="KAG0724234.1"/>
    </source>
</evidence>
<dbReference type="EMBL" id="JACEEZ010007182">
    <property type="protein sequence ID" value="KAG0724234.1"/>
    <property type="molecule type" value="Genomic_DNA"/>
</dbReference>